<reference evidence="2" key="1">
    <citation type="journal article" date="2019" name="Int. J. Syst. Evol. Microbiol.">
        <title>The Global Catalogue of Microorganisms (GCM) 10K type strain sequencing project: providing services to taxonomists for standard genome sequencing and annotation.</title>
        <authorList>
            <consortium name="The Broad Institute Genomics Platform"/>
            <consortium name="The Broad Institute Genome Sequencing Center for Infectious Disease"/>
            <person name="Wu L."/>
            <person name="Ma J."/>
        </authorList>
    </citation>
    <scope>NUCLEOTIDE SEQUENCE [LARGE SCALE GENOMIC DNA]</scope>
    <source>
        <strain evidence="2">TISTR 2466</strain>
    </source>
</reference>
<proteinExistence type="predicted"/>
<comment type="caution">
    <text evidence="1">The sequence shown here is derived from an EMBL/GenBank/DDBJ whole genome shotgun (WGS) entry which is preliminary data.</text>
</comment>
<accession>A0ABW5S3C3</accession>
<gene>
    <name evidence="1" type="ORF">ACFSUE_04995</name>
</gene>
<keyword evidence="2" id="KW-1185">Reference proteome</keyword>
<protein>
    <submittedName>
        <fullName evidence="1">Uncharacterized protein</fullName>
    </submittedName>
</protein>
<evidence type="ECO:0000313" key="1">
    <source>
        <dbReference type="EMBL" id="MFD2692990.1"/>
    </source>
</evidence>
<organism evidence="1 2">
    <name type="scientific">Sporolactobacillus shoreicorticis</name>
    <dbReference type="NCBI Taxonomy" id="1923877"/>
    <lineage>
        <taxon>Bacteria</taxon>
        <taxon>Bacillati</taxon>
        <taxon>Bacillota</taxon>
        <taxon>Bacilli</taxon>
        <taxon>Bacillales</taxon>
        <taxon>Sporolactobacillaceae</taxon>
        <taxon>Sporolactobacillus</taxon>
    </lineage>
</organism>
<dbReference type="Proteomes" id="UP001597399">
    <property type="component" value="Unassembled WGS sequence"/>
</dbReference>
<evidence type="ECO:0000313" key="2">
    <source>
        <dbReference type="Proteomes" id="UP001597399"/>
    </source>
</evidence>
<dbReference type="EMBL" id="JBHUMQ010000013">
    <property type="protein sequence ID" value="MFD2692990.1"/>
    <property type="molecule type" value="Genomic_DNA"/>
</dbReference>
<name>A0ABW5S3C3_9BACL</name>
<dbReference type="RefSeq" id="WP_253063217.1">
    <property type="nucleotide sequence ID" value="NZ_JAMXWM010000019.1"/>
</dbReference>
<sequence>MLIVKKVRKTLILVVGVLLICFALLINSASAESSKPSLLTPNLYPNLKSDKFVNTVSPLSSGWDQLYLNTTFHFDHNSFRNTSIVKSGGGNFRIKTTGLGSNNDYRIEVYEADGGSPNPSKDDWVVGTTGIGNEDLSYYVQPEVDGANHKAELYVRFGYSGYSEQGTVELDD</sequence>